<gene>
    <name evidence="6" type="ORF">B0T22DRAFT_450054</name>
</gene>
<evidence type="ECO:0000259" key="5">
    <source>
        <dbReference type="PROSITE" id="PS51192"/>
    </source>
</evidence>
<dbReference type="InterPro" id="IPR014001">
    <property type="entry name" value="Helicase_ATP-bd"/>
</dbReference>
<comment type="similarity">
    <text evidence="1">Belongs to the helicase family. RecQ subfamily.</text>
</comment>
<dbReference type="GO" id="GO:0000724">
    <property type="term" value="P:double-strand break repair via homologous recombination"/>
    <property type="evidence" value="ECO:0007669"/>
    <property type="project" value="TreeGrafter"/>
</dbReference>
<evidence type="ECO:0000313" key="6">
    <source>
        <dbReference type="EMBL" id="KAK3693531.1"/>
    </source>
</evidence>
<evidence type="ECO:0000256" key="4">
    <source>
        <dbReference type="ARBA" id="ARBA00023242"/>
    </source>
</evidence>
<proteinExistence type="inferred from homology"/>
<keyword evidence="4" id="KW-0539">Nucleus</keyword>
<dbReference type="GO" id="GO:0005524">
    <property type="term" value="F:ATP binding"/>
    <property type="evidence" value="ECO:0007669"/>
    <property type="project" value="InterPro"/>
</dbReference>
<dbReference type="InterPro" id="IPR027417">
    <property type="entry name" value="P-loop_NTPase"/>
</dbReference>
<keyword evidence="2" id="KW-0238">DNA-binding</keyword>
<dbReference type="Proteomes" id="UP001270362">
    <property type="component" value="Unassembled WGS sequence"/>
</dbReference>
<dbReference type="SUPFAM" id="SSF52540">
    <property type="entry name" value="P-loop containing nucleoside triphosphate hydrolases"/>
    <property type="match status" value="1"/>
</dbReference>
<reference evidence="6" key="2">
    <citation type="submission" date="2023-06" db="EMBL/GenBank/DDBJ databases">
        <authorList>
            <consortium name="Lawrence Berkeley National Laboratory"/>
            <person name="Haridas S."/>
            <person name="Hensen N."/>
            <person name="Bonometti L."/>
            <person name="Westerberg I."/>
            <person name="Brannstrom I.O."/>
            <person name="Guillou S."/>
            <person name="Cros-Aarteil S."/>
            <person name="Calhoun S."/>
            <person name="Kuo A."/>
            <person name="Mondo S."/>
            <person name="Pangilinan J."/>
            <person name="Riley R."/>
            <person name="Labutti K."/>
            <person name="Andreopoulos B."/>
            <person name="Lipzen A."/>
            <person name="Chen C."/>
            <person name="Yanf M."/>
            <person name="Daum C."/>
            <person name="Ng V."/>
            <person name="Clum A."/>
            <person name="Steindorff A."/>
            <person name="Ohm R."/>
            <person name="Martin F."/>
            <person name="Silar P."/>
            <person name="Natvig D."/>
            <person name="Lalanne C."/>
            <person name="Gautier V."/>
            <person name="Ament-Velasquez S.L."/>
            <person name="Kruys A."/>
            <person name="Hutchinson M.I."/>
            <person name="Powell A.J."/>
            <person name="Barry K."/>
            <person name="Miller A.N."/>
            <person name="Grigoriev I.V."/>
            <person name="Debuchy R."/>
            <person name="Gladieux P."/>
            <person name="Thoren M.H."/>
            <person name="Johannesson H."/>
        </authorList>
    </citation>
    <scope>NUCLEOTIDE SEQUENCE</scope>
    <source>
        <strain evidence="6">CBS 314.62</strain>
    </source>
</reference>
<dbReference type="PANTHER" id="PTHR13710:SF153">
    <property type="entry name" value="RECQ-LIKE DNA HELICASE BLM"/>
    <property type="match status" value="1"/>
</dbReference>
<dbReference type="AlphaFoldDB" id="A0AAE0XHU9"/>
<dbReference type="InterPro" id="IPR011545">
    <property type="entry name" value="DEAD/DEAH_box_helicase_dom"/>
</dbReference>
<accession>A0AAE0XHU9</accession>
<dbReference type="Gene3D" id="3.40.50.300">
    <property type="entry name" value="P-loop containing nucleotide triphosphate hydrolases"/>
    <property type="match status" value="1"/>
</dbReference>
<comment type="caution">
    <text evidence="6">The sequence shown here is derived from an EMBL/GenBank/DDBJ whole genome shotgun (WGS) entry which is preliminary data.</text>
</comment>
<name>A0AAE0XHU9_9PEZI</name>
<evidence type="ECO:0000256" key="3">
    <source>
        <dbReference type="ARBA" id="ARBA00023235"/>
    </source>
</evidence>
<dbReference type="GO" id="GO:0009378">
    <property type="term" value="F:four-way junction helicase activity"/>
    <property type="evidence" value="ECO:0007669"/>
    <property type="project" value="TreeGrafter"/>
</dbReference>
<keyword evidence="7" id="KW-1185">Reference proteome</keyword>
<keyword evidence="3" id="KW-0413">Isomerase</keyword>
<reference evidence="6" key="1">
    <citation type="journal article" date="2023" name="Mol. Phylogenet. Evol.">
        <title>Genome-scale phylogeny and comparative genomics of the fungal order Sordariales.</title>
        <authorList>
            <person name="Hensen N."/>
            <person name="Bonometti L."/>
            <person name="Westerberg I."/>
            <person name="Brannstrom I.O."/>
            <person name="Guillou S."/>
            <person name="Cros-Aarteil S."/>
            <person name="Calhoun S."/>
            <person name="Haridas S."/>
            <person name="Kuo A."/>
            <person name="Mondo S."/>
            <person name="Pangilinan J."/>
            <person name="Riley R."/>
            <person name="LaButti K."/>
            <person name="Andreopoulos B."/>
            <person name="Lipzen A."/>
            <person name="Chen C."/>
            <person name="Yan M."/>
            <person name="Daum C."/>
            <person name="Ng V."/>
            <person name="Clum A."/>
            <person name="Steindorff A."/>
            <person name="Ohm R.A."/>
            <person name="Martin F."/>
            <person name="Silar P."/>
            <person name="Natvig D.O."/>
            <person name="Lalanne C."/>
            <person name="Gautier V."/>
            <person name="Ament-Velasquez S.L."/>
            <person name="Kruys A."/>
            <person name="Hutchinson M.I."/>
            <person name="Powell A.J."/>
            <person name="Barry K."/>
            <person name="Miller A.N."/>
            <person name="Grigoriev I.V."/>
            <person name="Debuchy R."/>
            <person name="Gladieux P."/>
            <person name="Hiltunen Thoren M."/>
            <person name="Johannesson H."/>
        </authorList>
    </citation>
    <scope>NUCLEOTIDE SEQUENCE</scope>
    <source>
        <strain evidence="6">CBS 314.62</strain>
    </source>
</reference>
<organism evidence="6 7">
    <name type="scientific">Podospora appendiculata</name>
    <dbReference type="NCBI Taxonomy" id="314037"/>
    <lineage>
        <taxon>Eukaryota</taxon>
        <taxon>Fungi</taxon>
        <taxon>Dikarya</taxon>
        <taxon>Ascomycota</taxon>
        <taxon>Pezizomycotina</taxon>
        <taxon>Sordariomycetes</taxon>
        <taxon>Sordariomycetidae</taxon>
        <taxon>Sordariales</taxon>
        <taxon>Podosporaceae</taxon>
        <taxon>Podospora</taxon>
    </lineage>
</organism>
<dbReference type="SMART" id="SM00487">
    <property type="entry name" value="DEXDc"/>
    <property type="match status" value="1"/>
</dbReference>
<dbReference type="GO" id="GO:0043138">
    <property type="term" value="F:3'-5' DNA helicase activity"/>
    <property type="evidence" value="ECO:0007669"/>
    <property type="project" value="TreeGrafter"/>
</dbReference>
<dbReference type="EMBL" id="JAULSO010000001">
    <property type="protein sequence ID" value="KAK3693531.1"/>
    <property type="molecule type" value="Genomic_DNA"/>
</dbReference>
<evidence type="ECO:0000256" key="1">
    <source>
        <dbReference type="ARBA" id="ARBA00005446"/>
    </source>
</evidence>
<sequence length="306" mass="34272">MMSSVMSRTNSETIEDGIAAIKMCSDVVKGDINGIPATEVIVQLFQETRNPDKKDMKLLLIRTITDLLLNFNVREGEPVRCAEDGQIEAINRLAYTLGDIILIARTGYGKSIIFQAVPLRLTGKVVIQIIPLSKLGEEQRDMIASFPSTNPVLITDSVVKDKQFWAGLEQPGITHILVGPEQASHYRFLALMRKASFNQRIAFIGIDELHMVHQWRDFRTDYARLRDLRLVVPSSVPIFGCTATLTAKAQDFMLRSVGFRSEGTALGQLRIIRTSVDSKNIQVIIKCLRRGEMRGLEGRDGNLRCL</sequence>
<dbReference type="Pfam" id="PF00270">
    <property type="entry name" value="DEAD"/>
    <property type="match status" value="1"/>
</dbReference>
<protein>
    <recommendedName>
        <fullName evidence="5">Helicase ATP-binding domain-containing protein</fullName>
    </recommendedName>
</protein>
<dbReference type="PANTHER" id="PTHR13710">
    <property type="entry name" value="DNA HELICASE RECQ FAMILY MEMBER"/>
    <property type="match status" value="1"/>
</dbReference>
<dbReference type="GO" id="GO:0005694">
    <property type="term" value="C:chromosome"/>
    <property type="evidence" value="ECO:0007669"/>
    <property type="project" value="TreeGrafter"/>
</dbReference>
<evidence type="ECO:0000256" key="2">
    <source>
        <dbReference type="ARBA" id="ARBA00023125"/>
    </source>
</evidence>
<feature type="domain" description="Helicase ATP-binding" evidence="5">
    <location>
        <begin position="91"/>
        <end position="263"/>
    </location>
</feature>
<dbReference type="GO" id="GO:0005737">
    <property type="term" value="C:cytoplasm"/>
    <property type="evidence" value="ECO:0007669"/>
    <property type="project" value="TreeGrafter"/>
</dbReference>
<evidence type="ECO:0000313" key="7">
    <source>
        <dbReference type="Proteomes" id="UP001270362"/>
    </source>
</evidence>
<dbReference type="GO" id="GO:0005634">
    <property type="term" value="C:nucleus"/>
    <property type="evidence" value="ECO:0007669"/>
    <property type="project" value="TreeGrafter"/>
</dbReference>
<dbReference type="PROSITE" id="PS51192">
    <property type="entry name" value="HELICASE_ATP_BIND_1"/>
    <property type="match status" value="1"/>
</dbReference>
<dbReference type="GO" id="GO:0003677">
    <property type="term" value="F:DNA binding"/>
    <property type="evidence" value="ECO:0007669"/>
    <property type="project" value="UniProtKB-KW"/>
</dbReference>